<dbReference type="RefSeq" id="WP_011011479.1">
    <property type="nucleotide sequence ID" value="NC_003413.1"/>
</dbReference>
<dbReference type="GeneID" id="41712169"/>
<keyword evidence="1" id="KW-0472">Membrane</keyword>
<evidence type="ECO:0000313" key="3">
    <source>
        <dbReference type="EMBL" id="QEK78089.1"/>
    </source>
</evidence>
<keyword evidence="1" id="KW-1133">Transmembrane helix</keyword>
<dbReference type="GeneID" id="13302176"/>
<dbReference type="Proteomes" id="UP000324354">
    <property type="component" value="Chromosome"/>
</dbReference>
<evidence type="ECO:0000256" key="1">
    <source>
        <dbReference type="SAM" id="Phobius"/>
    </source>
</evidence>
<evidence type="ECO:0000313" key="4">
    <source>
        <dbReference type="Proteomes" id="UP000324354"/>
    </source>
</evidence>
<proteinExistence type="predicted"/>
<feature type="transmembrane region" description="Helical" evidence="1">
    <location>
        <begin position="104"/>
        <end position="124"/>
    </location>
</feature>
<feature type="transmembrane region" description="Helical" evidence="1">
    <location>
        <begin position="53"/>
        <end position="71"/>
    </location>
</feature>
<feature type="transmembrane region" description="Helical" evidence="1">
    <location>
        <begin position="20"/>
        <end position="41"/>
    </location>
</feature>
<dbReference type="OrthoDB" id="86165at2157"/>
<accession>A0A5C0XN12</accession>
<name>A0A5C0XN12_PYRFU</name>
<organism evidence="3 4">
    <name type="scientific">Pyrococcus furiosus (strain ATCC 43587 / DSM 3638 / JCM 8422 / Vc1)</name>
    <dbReference type="NCBI Taxonomy" id="186497"/>
    <lineage>
        <taxon>Archaea</taxon>
        <taxon>Methanobacteriati</taxon>
        <taxon>Methanobacteriota</taxon>
        <taxon>Thermococci</taxon>
        <taxon>Thermococcales</taxon>
        <taxon>Thermococcaceae</taxon>
        <taxon>Pyrococcus</taxon>
    </lineage>
</organism>
<keyword evidence="1" id="KW-0812">Transmembrane</keyword>
<sequence>MALAMIFYGLHTLGDLLALPTFSAIAESLFSTLVGYGVSYFLIEEGKYPRTPVIFSLIPLLSGLYLVALSLSSPGNVLGGVCGISGLFIAISGYLLWKTRASKKISALALSLLFIGLHQMDYPFLGPIEWFAPIGFAIATILTMTLVIGIVKFFGSEEYFKKGAIKVEIKSGALLISPSEFKERYLPTLQDMPVLAFVRNIEAPKSWYSYLISNIEDQKSSIFPTNLPRILEISRRYFSSVKNGIVVIDALEYLTIYNGFEAIAKFLATLRDFAILDNGTVIIITEKKAWKDREWALLTSLLGK</sequence>
<feature type="transmembrane region" description="Helical" evidence="1">
    <location>
        <begin position="130"/>
        <end position="154"/>
    </location>
</feature>
<dbReference type="AlphaFoldDB" id="A0A5C0XN12"/>
<dbReference type="Pfam" id="PF05763">
    <property type="entry name" value="DUF835"/>
    <property type="match status" value="1"/>
</dbReference>
<feature type="domain" description="DUF835" evidence="2">
    <location>
        <begin position="176"/>
        <end position="301"/>
    </location>
</feature>
<gene>
    <name evidence="3" type="ORF">PFDSM3638_01830</name>
</gene>
<feature type="transmembrane region" description="Helical" evidence="1">
    <location>
        <begin position="77"/>
        <end position="97"/>
    </location>
</feature>
<dbReference type="PANTHER" id="PTHR33531">
    <property type="entry name" value="RUBRERYTHRIN SUBFAMILY"/>
    <property type="match status" value="1"/>
</dbReference>
<dbReference type="PANTHER" id="PTHR33531:SF7">
    <property type="entry name" value="HYPOTHETICAL MEMBRANE PROTEIN, CONSERVED"/>
    <property type="match status" value="1"/>
</dbReference>
<dbReference type="EMBL" id="CP023154">
    <property type="protein sequence ID" value="QEK78089.1"/>
    <property type="molecule type" value="Genomic_DNA"/>
</dbReference>
<protein>
    <submittedName>
        <fullName evidence="3">DUF835 domain-containing protein</fullName>
    </submittedName>
</protein>
<dbReference type="InterPro" id="IPR008553">
    <property type="entry name" value="DUF835"/>
</dbReference>
<evidence type="ECO:0000259" key="2">
    <source>
        <dbReference type="Pfam" id="PF05763"/>
    </source>
</evidence>
<reference evidence="3 4" key="1">
    <citation type="submission" date="2017-08" db="EMBL/GenBank/DDBJ databases">
        <title>Resequencing and Reannotation of the genome of Pyrococcus furiosus type strain DSM3638.</title>
        <authorList>
            <person name="Reichelt R.M."/>
            <person name="Bunk B."/>
        </authorList>
    </citation>
    <scope>NUCLEOTIDE SEQUENCE [LARGE SCALE GENOMIC DNA]</scope>
    <source>
        <strain evidence="3 4">DSM 3638</strain>
    </source>
</reference>